<evidence type="ECO:0000313" key="2">
    <source>
        <dbReference type="Proteomes" id="UP001163321"/>
    </source>
</evidence>
<comment type="caution">
    <text evidence="1">The sequence shown here is derived from an EMBL/GenBank/DDBJ whole genome shotgun (WGS) entry which is preliminary data.</text>
</comment>
<dbReference type="EMBL" id="CM047585">
    <property type="protein sequence ID" value="KAI9910740.1"/>
    <property type="molecule type" value="Genomic_DNA"/>
</dbReference>
<accession>A0ACC0VWJ3</accession>
<organism evidence="1 2">
    <name type="scientific">Peronosclerospora sorghi</name>
    <dbReference type="NCBI Taxonomy" id="230839"/>
    <lineage>
        <taxon>Eukaryota</taxon>
        <taxon>Sar</taxon>
        <taxon>Stramenopiles</taxon>
        <taxon>Oomycota</taxon>
        <taxon>Peronosporomycetes</taxon>
        <taxon>Peronosporales</taxon>
        <taxon>Peronosporaceae</taxon>
        <taxon>Peronosclerospora</taxon>
    </lineage>
</organism>
<gene>
    <name evidence="1" type="ORF">PsorP6_010859</name>
</gene>
<keyword evidence="2" id="KW-1185">Reference proteome</keyword>
<reference evidence="1 2" key="1">
    <citation type="journal article" date="2022" name="bioRxiv">
        <title>The genome of the oomycete Peronosclerospora sorghi, a cosmopolitan pathogen of maize and sorghum, is inflated with dispersed pseudogenes.</title>
        <authorList>
            <person name="Fletcher K."/>
            <person name="Martin F."/>
            <person name="Isakeit T."/>
            <person name="Cavanaugh K."/>
            <person name="Magill C."/>
            <person name="Michelmore R."/>
        </authorList>
    </citation>
    <scope>NUCLEOTIDE SEQUENCE [LARGE SCALE GENOMIC DNA]</scope>
    <source>
        <strain evidence="1">P6</strain>
    </source>
</reference>
<name>A0ACC0VWJ3_9STRA</name>
<evidence type="ECO:0000313" key="1">
    <source>
        <dbReference type="EMBL" id="KAI9910740.1"/>
    </source>
</evidence>
<proteinExistence type="predicted"/>
<protein>
    <submittedName>
        <fullName evidence="1">Uncharacterized protein</fullName>
    </submittedName>
</protein>
<sequence length="63" mass="6847">MKSEMKEKASSSAIALDQLDMYCHIGTPRHLGGADTAKLPSTHVFGITTQNSDSTWGIYSTCR</sequence>
<dbReference type="Proteomes" id="UP001163321">
    <property type="component" value="Chromosome 6"/>
</dbReference>